<accession>A0A068UXW5</accession>
<dbReference type="Proteomes" id="UP000295252">
    <property type="component" value="Chromosome III"/>
</dbReference>
<reference evidence="2" key="1">
    <citation type="journal article" date="2014" name="Science">
        <title>The coffee genome provides insight into the convergent evolution of caffeine biosynthesis.</title>
        <authorList>
            <person name="Denoeud F."/>
            <person name="Carretero-Paulet L."/>
            <person name="Dereeper A."/>
            <person name="Droc G."/>
            <person name="Guyot R."/>
            <person name="Pietrella M."/>
            <person name="Zheng C."/>
            <person name="Alberti A."/>
            <person name="Anthony F."/>
            <person name="Aprea G."/>
            <person name="Aury J.M."/>
            <person name="Bento P."/>
            <person name="Bernard M."/>
            <person name="Bocs S."/>
            <person name="Campa C."/>
            <person name="Cenci A."/>
            <person name="Combes M.C."/>
            <person name="Crouzillat D."/>
            <person name="Da Silva C."/>
            <person name="Daddiego L."/>
            <person name="De Bellis F."/>
            <person name="Dussert S."/>
            <person name="Garsmeur O."/>
            <person name="Gayraud T."/>
            <person name="Guignon V."/>
            <person name="Jahn K."/>
            <person name="Jamilloux V."/>
            <person name="Joet T."/>
            <person name="Labadie K."/>
            <person name="Lan T."/>
            <person name="Leclercq J."/>
            <person name="Lepelley M."/>
            <person name="Leroy T."/>
            <person name="Li L.T."/>
            <person name="Librado P."/>
            <person name="Lopez L."/>
            <person name="Munoz A."/>
            <person name="Noel B."/>
            <person name="Pallavicini A."/>
            <person name="Perrotta G."/>
            <person name="Poncet V."/>
            <person name="Pot D."/>
            <person name="Priyono X."/>
            <person name="Rigoreau M."/>
            <person name="Rouard M."/>
            <person name="Rozas J."/>
            <person name="Tranchant-Dubreuil C."/>
            <person name="VanBuren R."/>
            <person name="Zhang Q."/>
            <person name="Andrade A.C."/>
            <person name="Argout X."/>
            <person name="Bertrand B."/>
            <person name="de Kochko A."/>
            <person name="Graziosi G."/>
            <person name="Henry R.J."/>
            <person name="Jayarama X."/>
            <person name="Ming R."/>
            <person name="Nagai C."/>
            <person name="Rounsley S."/>
            <person name="Sankoff D."/>
            <person name="Giuliano G."/>
            <person name="Albert V.A."/>
            <person name="Wincker P."/>
            <person name="Lashermes P."/>
        </authorList>
    </citation>
    <scope>NUCLEOTIDE SEQUENCE [LARGE SCALE GENOMIC DNA]</scope>
    <source>
        <strain evidence="2">cv. DH200-94</strain>
    </source>
</reference>
<organism evidence="1 2">
    <name type="scientific">Coffea canephora</name>
    <name type="common">Robusta coffee</name>
    <dbReference type="NCBI Taxonomy" id="49390"/>
    <lineage>
        <taxon>Eukaryota</taxon>
        <taxon>Viridiplantae</taxon>
        <taxon>Streptophyta</taxon>
        <taxon>Embryophyta</taxon>
        <taxon>Tracheophyta</taxon>
        <taxon>Spermatophyta</taxon>
        <taxon>Magnoliopsida</taxon>
        <taxon>eudicotyledons</taxon>
        <taxon>Gunneridae</taxon>
        <taxon>Pentapetalae</taxon>
        <taxon>asterids</taxon>
        <taxon>lamiids</taxon>
        <taxon>Gentianales</taxon>
        <taxon>Rubiaceae</taxon>
        <taxon>Ixoroideae</taxon>
        <taxon>Gardenieae complex</taxon>
        <taxon>Bertiereae - Coffeeae clade</taxon>
        <taxon>Coffeeae</taxon>
        <taxon>Coffea</taxon>
    </lineage>
</organism>
<proteinExistence type="predicted"/>
<dbReference type="AlphaFoldDB" id="A0A068UXW5"/>
<dbReference type="EMBL" id="HG739158">
    <property type="protein sequence ID" value="CDP13231.1"/>
    <property type="molecule type" value="Genomic_DNA"/>
</dbReference>
<dbReference type="Gramene" id="CDP13231">
    <property type="protein sequence ID" value="CDP13231"/>
    <property type="gene ID" value="GSCOC_T00038104001"/>
</dbReference>
<dbReference type="InParanoid" id="A0A068UXW5"/>
<gene>
    <name evidence="1" type="ORF">GSCOC_T00038104001</name>
</gene>
<evidence type="ECO:0000313" key="2">
    <source>
        <dbReference type="Proteomes" id="UP000295252"/>
    </source>
</evidence>
<sequence>MVLQSQPYPQVGYANTYGDEYYKNGYQHQDDYYAKHGYAQQQDYCSENAYYNSGSSMQQVKPYPNIATPHHHEVGYQGYGQQHSINGDGYGNHHKYNDYNSHGYDKHSMGKHHMTDGLHGKLHGYDHHDSHGYPAGYPNGPSNTYETVSSSYYAEGRVRHPTSCQHLNQQNWPSNAAQWIAKSLDD</sequence>
<protein>
    <submittedName>
        <fullName evidence="1">Uncharacterized protein</fullName>
    </submittedName>
</protein>
<name>A0A068UXW5_COFCA</name>
<evidence type="ECO:0000313" key="1">
    <source>
        <dbReference type="EMBL" id="CDP13231.1"/>
    </source>
</evidence>
<dbReference type="PhylomeDB" id="A0A068UXW5"/>
<keyword evidence="2" id="KW-1185">Reference proteome</keyword>